<dbReference type="AlphaFoldDB" id="A0AAW9YPW6"/>
<gene>
    <name evidence="1" type="ORF">CHQ83_04820</name>
</gene>
<dbReference type="Proteomes" id="UP000774689">
    <property type="component" value="Unassembled WGS sequence"/>
</dbReference>
<protein>
    <submittedName>
        <fullName evidence="1">Uncharacterized protein</fullName>
    </submittedName>
</protein>
<comment type="caution">
    <text evidence="1">The sequence shown here is derived from an EMBL/GenBank/DDBJ whole genome shotgun (WGS) entry which is preliminary data.</text>
</comment>
<organism evidence="1 2">
    <name type="scientific">Francisella orientalis</name>
    <dbReference type="NCBI Taxonomy" id="299583"/>
    <lineage>
        <taxon>Bacteria</taxon>
        <taxon>Pseudomonadati</taxon>
        <taxon>Pseudomonadota</taxon>
        <taxon>Gammaproteobacteria</taxon>
        <taxon>Thiotrichales</taxon>
        <taxon>Francisellaceae</taxon>
        <taxon>Francisella</taxon>
    </lineage>
</organism>
<sequence length="67" mass="7925">MSVYSCCPYTQSIFTKLILYFKYINRFEQLIFDGYLYVKSIITNIKSKIFDASRYFGIIKISISTNL</sequence>
<proteinExistence type="predicted"/>
<accession>A0AAW9YPW6</accession>
<reference evidence="1" key="1">
    <citation type="journal article" date="2020" name="Int. J. Syst. Evol. Microbiol.">
        <title>Reclassification of Francisella noatunensis subsp. orientalis Ottem et al. 2009 as Francisella orientalis sp. nov., Francisella noatunensis subsp. chilensis subsp. nov. and emended description of Francisella noatunensis.</title>
        <authorList>
            <person name="Ramirez-Paredes J.G."/>
            <person name="Larsson P."/>
            <person name="Thompson K.D."/>
            <person name="Penman D.J."/>
            <person name="Busse H.J."/>
            <person name="Ohrman C."/>
            <person name="Sjodin A."/>
            <person name="Soto E."/>
            <person name="Richards R.H."/>
            <person name="Adams A."/>
            <person name="Colquhoun D.J."/>
        </authorList>
    </citation>
    <scope>NUCLEOTIDE SEQUENCE</scope>
    <source>
        <strain evidence="1">LADL-07285A</strain>
    </source>
</reference>
<evidence type="ECO:0000313" key="1">
    <source>
        <dbReference type="EMBL" id="NIY56651.1"/>
    </source>
</evidence>
<name>A0AAW9YPW6_9GAMM</name>
<dbReference type="EMBL" id="QPQM01000011">
    <property type="protein sequence ID" value="NIY56651.1"/>
    <property type="molecule type" value="Genomic_DNA"/>
</dbReference>
<evidence type="ECO:0000313" key="2">
    <source>
        <dbReference type="Proteomes" id="UP000774689"/>
    </source>
</evidence>